<dbReference type="InterPro" id="IPR045028">
    <property type="entry name" value="DinG/Rad3-like"/>
</dbReference>
<dbReference type="GO" id="GO:0016818">
    <property type="term" value="F:hydrolase activity, acting on acid anhydrides, in phosphorus-containing anhydrides"/>
    <property type="evidence" value="ECO:0007669"/>
    <property type="project" value="InterPro"/>
</dbReference>
<gene>
    <name evidence="5" type="ORF">WMY93_028178</name>
</gene>
<dbReference type="Gene3D" id="3.40.50.300">
    <property type="entry name" value="P-loop containing nucleotide triphosphate hydrolases"/>
    <property type="match status" value="1"/>
</dbReference>
<organism evidence="5 6">
    <name type="scientific">Mugilogobius chulae</name>
    <name type="common">yellowstripe goby</name>
    <dbReference type="NCBI Taxonomy" id="88201"/>
    <lineage>
        <taxon>Eukaryota</taxon>
        <taxon>Metazoa</taxon>
        <taxon>Chordata</taxon>
        <taxon>Craniata</taxon>
        <taxon>Vertebrata</taxon>
        <taxon>Euteleostomi</taxon>
        <taxon>Actinopterygii</taxon>
        <taxon>Neopterygii</taxon>
        <taxon>Teleostei</taxon>
        <taxon>Neoteleostei</taxon>
        <taxon>Acanthomorphata</taxon>
        <taxon>Gobiaria</taxon>
        <taxon>Gobiiformes</taxon>
        <taxon>Gobioidei</taxon>
        <taxon>Gobiidae</taxon>
        <taxon>Gobionellinae</taxon>
        <taxon>Mugilogobius</taxon>
    </lineage>
</organism>
<evidence type="ECO:0000256" key="3">
    <source>
        <dbReference type="ARBA" id="ARBA00022840"/>
    </source>
</evidence>
<dbReference type="InterPro" id="IPR010614">
    <property type="entry name" value="RAD3-like_helicase_DEAD"/>
</dbReference>
<reference evidence="6" key="1">
    <citation type="submission" date="2024-04" db="EMBL/GenBank/DDBJ databases">
        <title>Salinicola lusitanus LLJ914,a marine bacterium isolated from the Okinawa Trough.</title>
        <authorList>
            <person name="Li J."/>
        </authorList>
    </citation>
    <scope>NUCLEOTIDE SEQUENCE [LARGE SCALE GENOMIC DNA]</scope>
</reference>
<dbReference type="GO" id="GO:0045951">
    <property type="term" value="P:positive regulation of mitotic recombination"/>
    <property type="evidence" value="ECO:0007669"/>
    <property type="project" value="TreeGrafter"/>
</dbReference>
<keyword evidence="1" id="KW-0547">Nucleotide-binding</keyword>
<protein>
    <recommendedName>
        <fullName evidence="4">Helicase ATP-binding domain-containing protein</fullName>
    </recommendedName>
</protein>
<dbReference type="PROSITE" id="PS51193">
    <property type="entry name" value="HELICASE_ATP_BIND_2"/>
    <property type="match status" value="1"/>
</dbReference>
<dbReference type="GO" id="GO:0005524">
    <property type="term" value="F:ATP binding"/>
    <property type="evidence" value="ECO:0007669"/>
    <property type="project" value="UniProtKB-KW"/>
</dbReference>
<name>A0AAW0MW94_9GOBI</name>
<comment type="caution">
    <text evidence="5">The sequence shown here is derived from an EMBL/GenBank/DDBJ whole genome shotgun (WGS) entry which is preliminary data.</text>
</comment>
<dbReference type="GO" id="GO:0006366">
    <property type="term" value="P:transcription by RNA polymerase II"/>
    <property type="evidence" value="ECO:0007669"/>
    <property type="project" value="TreeGrafter"/>
</dbReference>
<keyword evidence="2" id="KW-0378">Hydrolase</keyword>
<dbReference type="InterPro" id="IPR027417">
    <property type="entry name" value="P-loop_NTPase"/>
</dbReference>
<keyword evidence="6" id="KW-1185">Reference proteome</keyword>
<dbReference type="SMART" id="SM00488">
    <property type="entry name" value="DEXDc2"/>
    <property type="match status" value="1"/>
</dbReference>
<evidence type="ECO:0000259" key="4">
    <source>
        <dbReference type="PROSITE" id="PS51193"/>
    </source>
</evidence>
<accession>A0AAW0MW94</accession>
<evidence type="ECO:0000313" key="5">
    <source>
        <dbReference type="EMBL" id="KAK7882004.1"/>
    </source>
</evidence>
<evidence type="ECO:0000256" key="2">
    <source>
        <dbReference type="ARBA" id="ARBA00022801"/>
    </source>
</evidence>
<dbReference type="InterPro" id="IPR006554">
    <property type="entry name" value="Helicase-like_DEXD_c2"/>
</dbReference>
<dbReference type="GO" id="GO:0003678">
    <property type="term" value="F:DNA helicase activity"/>
    <property type="evidence" value="ECO:0007669"/>
    <property type="project" value="InterPro"/>
</dbReference>
<keyword evidence="3" id="KW-0067">ATP-binding</keyword>
<dbReference type="Pfam" id="PF06733">
    <property type="entry name" value="DEAD_2"/>
    <property type="match status" value="1"/>
</dbReference>
<sequence length="201" mass="23087">MKLNIDGLLVYFPYDYIYPEQYSYMLELKRTLDAKVSLLLPPSTPALERSFKPLCCRAMVFWRCRRGPGKTISLLSLIVAYQRAFPLEVTKLIYCSRTVPEIEKVVEELRKLMDFYTKQTGESNNFLALALSSRKNLCIHPEVSSLRFGKEVDGKCHSMTASYIEPSAIATPLYPCVASMRSLTRWDVRCLCLQESTTWTT</sequence>
<dbReference type="GO" id="GO:0003684">
    <property type="term" value="F:damaged DNA binding"/>
    <property type="evidence" value="ECO:0007669"/>
    <property type="project" value="TreeGrafter"/>
</dbReference>
<dbReference type="PANTHER" id="PTHR11472">
    <property type="entry name" value="DNA REPAIR DEAD HELICASE RAD3/XP-D SUBFAMILY MEMBER"/>
    <property type="match status" value="1"/>
</dbReference>
<dbReference type="AlphaFoldDB" id="A0AAW0MW94"/>
<dbReference type="Proteomes" id="UP001460270">
    <property type="component" value="Unassembled WGS sequence"/>
</dbReference>
<proteinExistence type="predicted"/>
<dbReference type="InterPro" id="IPR014013">
    <property type="entry name" value="Helic_SF1/SF2_ATP-bd_DinG/Rad3"/>
</dbReference>
<feature type="domain" description="Helicase ATP-binding" evidence="4">
    <location>
        <begin position="7"/>
        <end position="201"/>
    </location>
</feature>
<dbReference type="EMBL" id="JBBPFD010000021">
    <property type="protein sequence ID" value="KAK7882004.1"/>
    <property type="molecule type" value="Genomic_DNA"/>
</dbReference>
<dbReference type="PANTHER" id="PTHR11472:SF1">
    <property type="entry name" value="GENERAL TRANSCRIPTION AND DNA REPAIR FACTOR IIH HELICASE SUBUNIT XPD"/>
    <property type="match status" value="1"/>
</dbReference>
<evidence type="ECO:0000256" key="1">
    <source>
        <dbReference type="ARBA" id="ARBA00022741"/>
    </source>
</evidence>
<evidence type="ECO:0000313" key="6">
    <source>
        <dbReference type="Proteomes" id="UP001460270"/>
    </source>
</evidence>
<dbReference type="GO" id="GO:0005634">
    <property type="term" value="C:nucleus"/>
    <property type="evidence" value="ECO:0007669"/>
    <property type="project" value="TreeGrafter"/>
</dbReference>